<evidence type="ECO:0000256" key="1">
    <source>
        <dbReference type="ARBA" id="ARBA00004123"/>
    </source>
</evidence>
<dbReference type="SUPFAM" id="SSF57667">
    <property type="entry name" value="beta-beta-alpha zinc fingers"/>
    <property type="match status" value="2"/>
</dbReference>
<dbReference type="AlphaFoldDB" id="A0A1X7TZW3"/>
<evidence type="ECO:0000256" key="4">
    <source>
        <dbReference type="ARBA" id="ARBA00022771"/>
    </source>
</evidence>
<evidence type="ECO:0000256" key="6">
    <source>
        <dbReference type="ARBA" id="ARBA00023242"/>
    </source>
</evidence>
<dbReference type="EnsemblMetazoa" id="Aqu2.1.20668_001">
    <property type="protein sequence ID" value="Aqu2.1.20668_001"/>
    <property type="gene ID" value="Aqu2.1.20668"/>
</dbReference>
<dbReference type="Gene3D" id="3.30.160.60">
    <property type="entry name" value="Classic Zinc Finger"/>
    <property type="match status" value="5"/>
</dbReference>
<dbReference type="PROSITE" id="PS00028">
    <property type="entry name" value="ZINC_FINGER_C2H2_1"/>
    <property type="match status" value="3"/>
</dbReference>
<protein>
    <recommendedName>
        <fullName evidence="9">C2H2-type domain-containing protein</fullName>
    </recommendedName>
</protein>
<dbReference type="Pfam" id="PF23561">
    <property type="entry name" value="zf-C2H2_15"/>
    <property type="match status" value="1"/>
</dbReference>
<gene>
    <name evidence="10" type="primary">100639624</name>
</gene>
<feature type="compositionally biased region" description="Polar residues" evidence="8">
    <location>
        <begin position="28"/>
        <end position="44"/>
    </location>
</feature>
<evidence type="ECO:0000256" key="2">
    <source>
        <dbReference type="ARBA" id="ARBA00022723"/>
    </source>
</evidence>
<dbReference type="Proteomes" id="UP000007879">
    <property type="component" value="Unassembled WGS sequence"/>
</dbReference>
<dbReference type="InterPro" id="IPR056436">
    <property type="entry name" value="Znf-C2H2_ZIC1-5/GLI1-3-like"/>
</dbReference>
<dbReference type="PANTHER" id="PTHR45718:SF4">
    <property type="entry name" value="TRANSCRIPTIONAL ACTIVATOR CUBITUS INTERRUPTUS"/>
    <property type="match status" value="1"/>
</dbReference>
<dbReference type="InParanoid" id="A0A1X7TZW3"/>
<comment type="subcellular location">
    <subcellularLocation>
        <location evidence="1">Nucleus</location>
    </subcellularLocation>
</comment>
<feature type="domain" description="C2H2-type" evidence="9">
    <location>
        <begin position="419"/>
        <end position="448"/>
    </location>
</feature>
<dbReference type="GO" id="GO:0005634">
    <property type="term" value="C:nucleus"/>
    <property type="evidence" value="ECO:0007669"/>
    <property type="project" value="UniProtKB-SubCell"/>
</dbReference>
<dbReference type="Pfam" id="PF00096">
    <property type="entry name" value="zf-C2H2"/>
    <property type="match status" value="3"/>
</dbReference>
<dbReference type="EnsemblMetazoa" id="XM_003389371.3">
    <property type="protein sequence ID" value="XP_003389419.2"/>
    <property type="gene ID" value="LOC100639624"/>
</dbReference>
<dbReference type="KEGG" id="aqu:100639624"/>
<dbReference type="PANTHER" id="PTHR45718">
    <property type="entry name" value="TRANSCRIPTIONAL ACTIVATOR CUBITUS INTERRUPTUS"/>
    <property type="match status" value="1"/>
</dbReference>
<dbReference type="PROSITE" id="PS50157">
    <property type="entry name" value="ZINC_FINGER_C2H2_2"/>
    <property type="match status" value="4"/>
</dbReference>
<feature type="domain" description="C2H2-type" evidence="9">
    <location>
        <begin position="449"/>
        <end position="478"/>
    </location>
</feature>
<dbReference type="SMART" id="SM00355">
    <property type="entry name" value="ZnF_C2H2"/>
    <property type="match status" value="5"/>
</dbReference>
<keyword evidence="2" id="KW-0479">Metal-binding</keyword>
<evidence type="ECO:0000313" key="10">
    <source>
        <dbReference type="EnsemblMetazoa" id="Aqu2.1.20668_001"/>
    </source>
</evidence>
<feature type="region of interest" description="Disordered" evidence="8">
    <location>
        <begin position="461"/>
        <end position="519"/>
    </location>
</feature>
<dbReference type="InterPro" id="IPR043359">
    <property type="entry name" value="GLI-like"/>
</dbReference>
<keyword evidence="11" id="KW-1185">Reference proteome</keyword>
<keyword evidence="3" id="KW-0677">Repeat</keyword>
<dbReference type="STRING" id="400682.A0A1X7TZW3"/>
<feature type="compositionally biased region" description="Basic residues" evidence="8">
    <location>
        <begin position="466"/>
        <end position="478"/>
    </location>
</feature>
<dbReference type="GO" id="GO:0008270">
    <property type="term" value="F:zinc ion binding"/>
    <property type="evidence" value="ECO:0007669"/>
    <property type="project" value="UniProtKB-KW"/>
</dbReference>
<dbReference type="eggNOG" id="KOG1721">
    <property type="taxonomic scope" value="Eukaryota"/>
</dbReference>
<name>A0A1X7TZW3_AMPQE</name>
<keyword evidence="6" id="KW-0539">Nucleus</keyword>
<dbReference type="FunFam" id="3.30.160.60:FF:000110">
    <property type="entry name" value="Zinc finger protein-like"/>
    <property type="match status" value="1"/>
</dbReference>
<dbReference type="FunFam" id="3.30.160.60:FF:001102">
    <property type="entry name" value="Transcription factor IIIA"/>
    <property type="match status" value="1"/>
</dbReference>
<organism evidence="10">
    <name type="scientific">Amphimedon queenslandica</name>
    <name type="common">Sponge</name>
    <dbReference type="NCBI Taxonomy" id="400682"/>
    <lineage>
        <taxon>Eukaryota</taxon>
        <taxon>Metazoa</taxon>
        <taxon>Porifera</taxon>
        <taxon>Demospongiae</taxon>
        <taxon>Heteroscleromorpha</taxon>
        <taxon>Haplosclerida</taxon>
        <taxon>Niphatidae</taxon>
        <taxon>Amphimedon</taxon>
    </lineage>
</organism>
<reference evidence="11" key="1">
    <citation type="journal article" date="2010" name="Nature">
        <title>The Amphimedon queenslandica genome and the evolution of animal complexity.</title>
        <authorList>
            <person name="Srivastava M."/>
            <person name="Simakov O."/>
            <person name="Chapman J."/>
            <person name="Fahey B."/>
            <person name="Gauthier M.E."/>
            <person name="Mitros T."/>
            <person name="Richards G.S."/>
            <person name="Conaco C."/>
            <person name="Dacre M."/>
            <person name="Hellsten U."/>
            <person name="Larroux C."/>
            <person name="Putnam N.H."/>
            <person name="Stanke M."/>
            <person name="Adamska M."/>
            <person name="Darling A."/>
            <person name="Degnan S.M."/>
            <person name="Oakley T.H."/>
            <person name="Plachetzki D.C."/>
            <person name="Zhai Y."/>
            <person name="Adamski M."/>
            <person name="Calcino A."/>
            <person name="Cummins S.F."/>
            <person name="Goodstein D.M."/>
            <person name="Harris C."/>
            <person name="Jackson D.J."/>
            <person name="Leys S.P."/>
            <person name="Shu S."/>
            <person name="Woodcroft B.J."/>
            <person name="Vervoort M."/>
            <person name="Kosik K.S."/>
            <person name="Manning G."/>
            <person name="Degnan B.M."/>
            <person name="Rokhsar D.S."/>
        </authorList>
    </citation>
    <scope>NUCLEOTIDE SEQUENCE [LARGE SCALE GENOMIC DNA]</scope>
</reference>
<proteinExistence type="predicted"/>
<dbReference type="GO" id="GO:0000981">
    <property type="term" value="F:DNA-binding transcription factor activity, RNA polymerase II-specific"/>
    <property type="evidence" value="ECO:0007669"/>
    <property type="project" value="TreeGrafter"/>
</dbReference>
<feature type="domain" description="C2H2-type" evidence="9">
    <location>
        <begin position="361"/>
        <end position="388"/>
    </location>
</feature>
<dbReference type="OrthoDB" id="3214149at2759"/>
<sequence>MSDSLLSSDAPINVAAGDYQHYQVEVTPMQNGTPCNSKETSPLNNGPGDSLPSLPLVSMQRSLLSGGAPPNAYIKPELTAPPLVHLPLYTPGGGQYRQHTATSIANASPTFSDISSILLTQDNAKKHHGPLPPLNEINHTSQLTEDPHVPASIYGNQSLNFVLSPPPAAVHQLGMKRSYSSSPLSDMTDINALMHPSPNYTSQPLAFTFTAPHVQHPNIQHVPVVQGPTNAGALPSIPAQQYTIKERKMSIEQSQDFTNGTFDTTITNKVTFREQQPPPLLHHQEPMEVLSPTAVAKPAGNVLHVNSPSNSLSTEISNEEPVSCLWESCAQTQMSIGELVNHIEKCHIEKGAMEEYVCLWRNCPRNRKPFNARYKLVIHMRIHSGEKPNKCTHPGCTKAFSRLENLKIHMRTHTGEKPYACQFPSCDKSFSNSSDRSKHQKTHYEQKPYACTHPGCDKRYTDPSSLRKHSRTHSIKKARGNELTDCLQIQSLPKPHPQSQVPPNKKQTKKKQTKPDLEPHPLLIHYTPTHSYPNVPPYSDQSLYSDPPPLYSALPLYDHTPQPLQPSQYNFIPPVPAGQYVPRPVIKPHLQLSVNGYSHMYNTGGVPLTHYPTHPPPRYEDEPIKYSLPGQQRPHPLQPINDYSVAPPLDPPTSGMYDNGIATSSTGEYF</sequence>
<dbReference type="InterPro" id="IPR036236">
    <property type="entry name" value="Znf_C2H2_sf"/>
</dbReference>
<reference evidence="10" key="2">
    <citation type="submission" date="2017-05" db="UniProtKB">
        <authorList>
            <consortium name="EnsemblMetazoa"/>
        </authorList>
    </citation>
    <scope>IDENTIFICATION</scope>
</reference>
<evidence type="ECO:0000256" key="7">
    <source>
        <dbReference type="PROSITE-ProRule" id="PRU00042"/>
    </source>
</evidence>
<dbReference type="FunFam" id="3.30.160.60:FF:000031">
    <property type="entry name" value="GLI family zinc finger 3"/>
    <property type="match status" value="1"/>
</dbReference>
<evidence type="ECO:0000259" key="9">
    <source>
        <dbReference type="PROSITE" id="PS50157"/>
    </source>
</evidence>
<evidence type="ECO:0000313" key="11">
    <source>
        <dbReference type="Proteomes" id="UP000007879"/>
    </source>
</evidence>
<dbReference type="GO" id="GO:0000978">
    <property type="term" value="F:RNA polymerase II cis-regulatory region sequence-specific DNA binding"/>
    <property type="evidence" value="ECO:0007669"/>
    <property type="project" value="TreeGrafter"/>
</dbReference>
<keyword evidence="5" id="KW-0862">Zinc</keyword>
<feature type="domain" description="C2H2-type" evidence="9">
    <location>
        <begin position="389"/>
        <end position="418"/>
    </location>
</feature>
<accession>A0A1X7TZW3</accession>
<dbReference type="FunFam" id="3.30.160.60:FF:000048">
    <property type="entry name" value="GLI family zinc finger 3"/>
    <property type="match status" value="1"/>
</dbReference>
<keyword evidence="4 7" id="KW-0863">Zinc-finger</keyword>
<evidence type="ECO:0000256" key="5">
    <source>
        <dbReference type="ARBA" id="ARBA00022833"/>
    </source>
</evidence>
<feature type="compositionally biased region" description="Polar residues" evidence="8">
    <location>
        <begin position="487"/>
        <end position="502"/>
    </location>
</feature>
<evidence type="ECO:0000256" key="3">
    <source>
        <dbReference type="ARBA" id="ARBA00022737"/>
    </source>
</evidence>
<feature type="region of interest" description="Disordered" evidence="8">
    <location>
        <begin position="28"/>
        <end position="47"/>
    </location>
</feature>
<evidence type="ECO:0000256" key="8">
    <source>
        <dbReference type="SAM" id="MobiDB-lite"/>
    </source>
</evidence>
<dbReference type="InterPro" id="IPR013087">
    <property type="entry name" value="Znf_C2H2_type"/>
</dbReference>